<sequence length="25" mass="3067">MGSLMTTESHFYFYLLNKTERLPMR</sequence>
<reference evidence="1" key="1">
    <citation type="submission" date="2014-11" db="EMBL/GenBank/DDBJ databases">
        <authorList>
            <person name="Amaro Gonzalez C."/>
        </authorList>
    </citation>
    <scope>NUCLEOTIDE SEQUENCE</scope>
</reference>
<name>A0A0E9SIV7_ANGAN</name>
<accession>A0A0E9SIV7</accession>
<proteinExistence type="predicted"/>
<reference evidence="1" key="2">
    <citation type="journal article" date="2015" name="Fish Shellfish Immunol.">
        <title>Early steps in the European eel (Anguilla anguilla)-Vibrio vulnificus interaction in the gills: Role of the RtxA13 toxin.</title>
        <authorList>
            <person name="Callol A."/>
            <person name="Pajuelo D."/>
            <person name="Ebbesson L."/>
            <person name="Teles M."/>
            <person name="MacKenzie S."/>
            <person name="Amaro C."/>
        </authorList>
    </citation>
    <scope>NUCLEOTIDE SEQUENCE</scope>
</reference>
<organism evidence="1">
    <name type="scientific">Anguilla anguilla</name>
    <name type="common">European freshwater eel</name>
    <name type="synonym">Muraena anguilla</name>
    <dbReference type="NCBI Taxonomy" id="7936"/>
    <lineage>
        <taxon>Eukaryota</taxon>
        <taxon>Metazoa</taxon>
        <taxon>Chordata</taxon>
        <taxon>Craniata</taxon>
        <taxon>Vertebrata</taxon>
        <taxon>Euteleostomi</taxon>
        <taxon>Actinopterygii</taxon>
        <taxon>Neopterygii</taxon>
        <taxon>Teleostei</taxon>
        <taxon>Anguilliformes</taxon>
        <taxon>Anguillidae</taxon>
        <taxon>Anguilla</taxon>
    </lineage>
</organism>
<dbReference type="EMBL" id="GBXM01067957">
    <property type="protein sequence ID" value="JAH40620.1"/>
    <property type="molecule type" value="Transcribed_RNA"/>
</dbReference>
<evidence type="ECO:0000313" key="1">
    <source>
        <dbReference type="EMBL" id="JAH40620.1"/>
    </source>
</evidence>
<protein>
    <submittedName>
        <fullName evidence="1">Uncharacterized protein</fullName>
    </submittedName>
</protein>
<dbReference type="AlphaFoldDB" id="A0A0E9SIV7"/>